<dbReference type="AlphaFoldDB" id="A0A6P1DYS4"/>
<dbReference type="RefSeq" id="WP_164656908.1">
    <property type="nucleotide sequence ID" value="NZ_JAAIJR010000213.1"/>
</dbReference>
<gene>
    <name evidence="1" type="ORF">G3480_24845</name>
</gene>
<name>A0A6P1DYS4_9GAMM</name>
<accession>A0A6P1DYS4</accession>
<sequence>MFIGDLRDLTKQGLHWARGEETDEVIAALATIGVVASAAQLASGQDSRCRLAQTHGPLRRDLR</sequence>
<organism evidence="1 2">
    <name type="scientific">Thiorhodococcus mannitoliphagus</name>
    <dbReference type="NCBI Taxonomy" id="329406"/>
    <lineage>
        <taxon>Bacteria</taxon>
        <taxon>Pseudomonadati</taxon>
        <taxon>Pseudomonadota</taxon>
        <taxon>Gammaproteobacteria</taxon>
        <taxon>Chromatiales</taxon>
        <taxon>Chromatiaceae</taxon>
        <taxon>Thiorhodococcus</taxon>
    </lineage>
</organism>
<protein>
    <submittedName>
        <fullName evidence="1">Uncharacterized protein</fullName>
    </submittedName>
</protein>
<proteinExistence type="predicted"/>
<evidence type="ECO:0000313" key="2">
    <source>
        <dbReference type="Proteomes" id="UP000471640"/>
    </source>
</evidence>
<evidence type="ECO:0000313" key="1">
    <source>
        <dbReference type="EMBL" id="NEX23477.1"/>
    </source>
</evidence>
<reference evidence="1 2" key="2">
    <citation type="submission" date="2020-02" db="EMBL/GenBank/DDBJ databases">
        <title>Genome sequences of Thiorhodococcus mannitoliphagus and Thiorhodococcus minor, purple sulfur photosynthetic bacteria in the gammaproteobacterial family, Chromatiaceae.</title>
        <authorList>
            <person name="Aviles F.A."/>
            <person name="Meyer T.E."/>
            <person name="Kyndt J.A."/>
        </authorList>
    </citation>
    <scope>NUCLEOTIDE SEQUENCE [LARGE SCALE GENOMIC DNA]</scope>
    <source>
        <strain evidence="1 2">DSM 18266</strain>
    </source>
</reference>
<comment type="caution">
    <text evidence="1">The sequence shown here is derived from an EMBL/GenBank/DDBJ whole genome shotgun (WGS) entry which is preliminary data.</text>
</comment>
<reference evidence="2" key="1">
    <citation type="journal article" date="2020" name="Microbiol. Resour. Announc.">
        <title>Draft Genome Sequences of Thiorhodococcus mannitoliphagus and Thiorhodococcus minor, Purple Sulfur Photosynthetic Bacteria in the Gammaproteobacterial Family Chromatiaceae.</title>
        <authorList>
            <person name="Aviles F.A."/>
            <person name="Meyer T.E."/>
            <person name="Kyndt J.A."/>
        </authorList>
    </citation>
    <scope>NUCLEOTIDE SEQUENCE [LARGE SCALE GENOMIC DNA]</scope>
    <source>
        <strain evidence="2">DSM 18266</strain>
    </source>
</reference>
<dbReference type="Proteomes" id="UP000471640">
    <property type="component" value="Unassembled WGS sequence"/>
</dbReference>
<dbReference type="EMBL" id="JAAIJR010000213">
    <property type="protein sequence ID" value="NEX23477.1"/>
    <property type="molecule type" value="Genomic_DNA"/>
</dbReference>
<keyword evidence="2" id="KW-1185">Reference proteome</keyword>